<dbReference type="Proteomes" id="UP000278807">
    <property type="component" value="Unassembled WGS sequence"/>
</dbReference>
<organism evidence="4">
    <name type="scientific">Rodentolepis nana</name>
    <name type="common">Dwarf tapeworm</name>
    <name type="synonym">Hymenolepis nana</name>
    <dbReference type="NCBI Taxonomy" id="102285"/>
    <lineage>
        <taxon>Eukaryota</taxon>
        <taxon>Metazoa</taxon>
        <taxon>Spiralia</taxon>
        <taxon>Lophotrochozoa</taxon>
        <taxon>Platyhelminthes</taxon>
        <taxon>Cestoda</taxon>
        <taxon>Eucestoda</taxon>
        <taxon>Cyclophyllidea</taxon>
        <taxon>Hymenolepididae</taxon>
        <taxon>Rodentolepis</taxon>
    </lineage>
</organism>
<dbReference type="AlphaFoldDB" id="A0A0R3TJT0"/>
<dbReference type="InterPro" id="IPR000327">
    <property type="entry name" value="POU_dom"/>
</dbReference>
<dbReference type="PROSITE" id="PS51179">
    <property type="entry name" value="POU_3"/>
    <property type="match status" value="1"/>
</dbReference>
<name>A0A0R3TJT0_RODNA</name>
<dbReference type="SUPFAM" id="SSF47413">
    <property type="entry name" value="lambda repressor-like DNA-binding domains"/>
    <property type="match status" value="1"/>
</dbReference>
<evidence type="ECO:0000259" key="1">
    <source>
        <dbReference type="PROSITE" id="PS51179"/>
    </source>
</evidence>
<dbReference type="InterPro" id="IPR001356">
    <property type="entry name" value="HD"/>
</dbReference>
<evidence type="ECO:0000313" key="2">
    <source>
        <dbReference type="EMBL" id="VDO03222.1"/>
    </source>
</evidence>
<dbReference type="EMBL" id="UZAE01012039">
    <property type="protein sequence ID" value="VDO03222.1"/>
    <property type="molecule type" value="Genomic_DNA"/>
</dbReference>
<dbReference type="OrthoDB" id="6233441at2759"/>
<reference evidence="4" key="1">
    <citation type="submission" date="2017-02" db="UniProtKB">
        <authorList>
            <consortium name="WormBaseParasite"/>
        </authorList>
    </citation>
    <scope>IDENTIFICATION</scope>
</reference>
<evidence type="ECO:0000313" key="4">
    <source>
        <dbReference type="WBParaSite" id="HNAJ_0000736601-mRNA-1"/>
    </source>
</evidence>
<evidence type="ECO:0000313" key="3">
    <source>
        <dbReference type="Proteomes" id="UP000278807"/>
    </source>
</evidence>
<dbReference type="WBParaSite" id="HNAJ_0000736601-mRNA-1">
    <property type="protein sequence ID" value="HNAJ_0000736601-mRNA-1"/>
    <property type="gene ID" value="HNAJ_0000736601"/>
</dbReference>
<keyword evidence="3" id="KW-1185">Reference proteome</keyword>
<dbReference type="InterPro" id="IPR010982">
    <property type="entry name" value="Lambda_DNA-bd_dom_sf"/>
</dbReference>
<reference evidence="2 3" key="2">
    <citation type="submission" date="2018-11" db="EMBL/GenBank/DDBJ databases">
        <authorList>
            <consortium name="Pathogen Informatics"/>
        </authorList>
    </citation>
    <scope>NUCLEOTIDE SEQUENCE [LARGE SCALE GENOMIC DNA]</scope>
</reference>
<dbReference type="Pfam" id="PF00157">
    <property type="entry name" value="Pou"/>
    <property type="match status" value="1"/>
</dbReference>
<protein>
    <submittedName>
        <fullName evidence="4">POU-specific domain-containing protein</fullName>
    </submittedName>
</protein>
<gene>
    <name evidence="2" type="ORF">HNAJ_LOCUS7362</name>
</gene>
<feature type="domain" description="POU-specific" evidence="1">
    <location>
        <begin position="110"/>
        <end position="184"/>
    </location>
</feature>
<dbReference type="Gene3D" id="1.10.260.40">
    <property type="entry name" value="lambda repressor-like DNA-binding domains"/>
    <property type="match status" value="1"/>
</dbReference>
<sequence>MGTNDRTTYVDRLKTYPVEQFNKDTDVFPYYVNFRKGDVIVRVPIAMDANAYKYVQENSSQFLSKLKVELTSEYAGSCEEMSSFPPKPTKNKSYILISDTNDKHLTEEPDEARPIDQIILFSNEFRKIRCFYGLTYGDVSESIARCYGTQVSNYMLFRMEKSALTAWRHSAEVELIRRWLADMKSPKSRARLFPPLKLKRSLLSKYDTLALKSVTFTKAQEAKLEEFYRRNENPAKVGLQHLKEELGVQVWKIRQWLKWRALRDKE</sequence>
<dbReference type="STRING" id="102285.A0A0R3TJT0"/>
<dbReference type="GO" id="GO:0003700">
    <property type="term" value="F:DNA-binding transcription factor activity"/>
    <property type="evidence" value="ECO:0007669"/>
    <property type="project" value="InterPro"/>
</dbReference>
<dbReference type="CDD" id="cd00086">
    <property type="entry name" value="homeodomain"/>
    <property type="match status" value="1"/>
</dbReference>
<proteinExistence type="predicted"/>
<accession>A0A0R3TJT0</accession>
<dbReference type="GO" id="GO:0003677">
    <property type="term" value="F:DNA binding"/>
    <property type="evidence" value="ECO:0007669"/>
    <property type="project" value="InterPro"/>
</dbReference>